<organism evidence="4 5">
    <name type="scientific">Cannabis sativa</name>
    <name type="common">Hemp</name>
    <name type="synonym">Marijuana</name>
    <dbReference type="NCBI Taxonomy" id="3483"/>
    <lineage>
        <taxon>Eukaryota</taxon>
        <taxon>Viridiplantae</taxon>
        <taxon>Streptophyta</taxon>
        <taxon>Embryophyta</taxon>
        <taxon>Tracheophyta</taxon>
        <taxon>Spermatophyta</taxon>
        <taxon>Magnoliopsida</taxon>
        <taxon>eudicotyledons</taxon>
        <taxon>Gunneridae</taxon>
        <taxon>Pentapetalae</taxon>
        <taxon>rosids</taxon>
        <taxon>fabids</taxon>
        <taxon>Rosales</taxon>
        <taxon>Cannabaceae</taxon>
        <taxon>Cannabis</taxon>
    </lineage>
</organism>
<accession>A0A803PVD9</accession>
<dbReference type="Pfam" id="PF13456">
    <property type="entry name" value="RVT_3"/>
    <property type="match status" value="1"/>
</dbReference>
<feature type="domain" description="RNase H type-1" evidence="2">
    <location>
        <begin position="874"/>
        <end position="954"/>
    </location>
</feature>
<proteinExistence type="predicted"/>
<dbReference type="InterPro" id="IPR005135">
    <property type="entry name" value="Endo/exonuclease/phosphatase"/>
</dbReference>
<dbReference type="InterPro" id="IPR036691">
    <property type="entry name" value="Endo/exonu/phosph_ase_sf"/>
</dbReference>
<reference evidence="4" key="2">
    <citation type="submission" date="2021-03" db="UniProtKB">
        <authorList>
            <consortium name="EnsemblPlants"/>
        </authorList>
    </citation>
    <scope>IDENTIFICATION</scope>
</reference>
<reference evidence="4" key="1">
    <citation type="submission" date="2018-11" db="EMBL/GenBank/DDBJ databases">
        <authorList>
            <person name="Grassa J C."/>
        </authorList>
    </citation>
    <scope>NUCLEOTIDE SEQUENCE [LARGE SCALE GENOMIC DNA]</scope>
</reference>
<dbReference type="InterPro" id="IPR002156">
    <property type="entry name" value="RNaseH_domain"/>
</dbReference>
<dbReference type="InterPro" id="IPR040256">
    <property type="entry name" value="At4g02000-like"/>
</dbReference>
<dbReference type="Pfam" id="PF14392">
    <property type="entry name" value="zf-CCHC_4"/>
    <property type="match status" value="1"/>
</dbReference>
<dbReference type="Proteomes" id="UP000596661">
    <property type="component" value="Chromosome 6"/>
</dbReference>
<sequence>MDDLTNSLTVALNLTDTESTIQALLEPIPTSPAETENAPTQFFLVSKLHTVKSFNRKVFIEKMTSNWNRIYRFPVTITDRSQGLFLVEFGCEGDRHRVLLQQPWTYLNQPLLMDIPNSLDVLNCDSLLKIPLWVQVFNTPFLKRTEQLAQLVSASLSHLLEVYRPSFRETWGPCFCIRIMFDVAHPLPRGIPVHFSGINKVVWLELKYENLPDICFFCGRMGHSYNKGCVDYMKACDEAPLPPLELRYDIKSISGKVKVSTNSLLCSEQLSFANPPVATFMTSNPASAVPSHRASLPATMKLVSWNARSIGSDRAFRHLSRLVTLCKPNILFIMETRLAKNVVDRLRVRLHFDSSLEVPRIGRGGALLLLWTNDVTLTLLSQSISHFDCYVSLSSNNVFFHLTCFYGSPIESHRPQTWKILNRIGHNNPRDPWLIMGDFNAFLSSDDKQGGNPDRGPAPEFRLLLSSYNLTPLELQGPLLTWNNNVASPRNIQERIDWGLVYHAWTDLFLDALLSHLGFFGSDHRALEIVTVSDTISPPNRSQKRFLFENVWLAEPSWDTTLESAWINPSGPSEEISRLVATQTARATHLNAWNHKKDFQFNKRINKIERDLESARNTAIWDDNVISHIKNTQSQLDALVYKEETYCKQRARTQWLAQRDKNTKFFHRFASKRKKTNKILKLDKSNGGIYGGRYYDIHNVLEGIERSLSNADKSLLDETYSIEEVERAFKQLPLDKAPGIDRFNSNFYKANWSLVKKDVLPAKGLISKIGNGQNTFTSRDYWISGYHYVTPSNSVPDKEEIELFLCVAWLLWHNRNRAIRGKSLDQTHAIVNIAQSFLADYKASVSAQKSPALANRPPSRSSWRPPDPGCLKLNVDATITKDSLKLGFGGVIRNCDGLVVAAVAFPYVGGGDITTMEAKSLLLSLQWCIEECFHVTCVETDCKAITDALEHPKEDLSYFGDIMN</sequence>
<dbReference type="CDD" id="cd06222">
    <property type="entry name" value="RNase_H_like"/>
    <property type="match status" value="1"/>
</dbReference>
<evidence type="ECO:0000259" key="1">
    <source>
        <dbReference type="Pfam" id="PF03372"/>
    </source>
</evidence>
<dbReference type="Gramene" id="evm.model.06.1647">
    <property type="protein sequence ID" value="cds.evm.model.06.1647"/>
    <property type="gene ID" value="evm.TU.06.1647"/>
</dbReference>
<keyword evidence="5" id="KW-1185">Reference proteome</keyword>
<evidence type="ECO:0000313" key="5">
    <source>
        <dbReference type="Proteomes" id="UP000596661"/>
    </source>
</evidence>
<evidence type="ECO:0000313" key="4">
    <source>
        <dbReference type="EnsemblPlants" id="cds.evm.model.06.1647"/>
    </source>
</evidence>
<dbReference type="EnsemblPlants" id="evm.model.06.1647">
    <property type="protein sequence ID" value="cds.evm.model.06.1647"/>
    <property type="gene ID" value="evm.TU.06.1647"/>
</dbReference>
<dbReference type="InterPro" id="IPR044730">
    <property type="entry name" value="RNase_H-like_dom_plant"/>
</dbReference>
<dbReference type="Gene3D" id="3.60.10.10">
    <property type="entry name" value="Endonuclease/exonuclease/phosphatase"/>
    <property type="match status" value="1"/>
</dbReference>
<dbReference type="Pfam" id="PF03372">
    <property type="entry name" value="Exo_endo_phos"/>
    <property type="match status" value="1"/>
</dbReference>
<name>A0A803PVD9_CANSA</name>
<dbReference type="PANTHER" id="PTHR31286:SF167">
    <property type="entry name" value="OS09G0268800 PROTEIN"/>
    <property type="match status" value="1"/>
</dbReference>
<dbReference type="AlphaFoldDB" id="A0A803PVD9"/>
<dbReference type="PANTHER" id="PTHR31286">
    <property type="entry name" value="GLYCINE-RICH CELL WALL STRUCTURAL PROTEIN 1.8-LIKE"/>
    <property type="match status" value="1"/>
</dbReference>
<dbReference type="GO" id="GO:0004523">
    <property type="term" value="F:RNA-DNA hybrid ribonuclease activity"/>
    <property type="evidence" value="ECO:0007669"/>
    <property type="project" value="InterPro"/>
</dbReference>
<evidence type="ECO:0000259" key="2">
    <source>
        <dbReference type="Pfam" id="PF13456"/>
    </source>
</evidence>
<dbReference type="SUPFAM" id="SSF56219">
    <property type="entry name" value="DNase I-like"/>
    <property type="match status" value="1"/>
</dbReference>
<dbReference type="EMBL" id="UZAU01000616">
    <property type="status" value="NOT_ANNOTATED_CDS"/>
    <property type="molecule type" value="Genomic_DNA"/>
</dbReference>
<feature type="domain" description="Endonuclease/exonuclease/phosphatase" evidence="1">
    <location>
        <begin position="303"/>
        <end position="524"/>
    </location>
</feature>
<feature type="domain" description="Zinc knuckle CX2CX4HX4C" evidence="3">
    <location>
        <begin position="182"/>
        <end position="226"/>
    </location>
</feature>
<dbReference type="InterPro" id="IPR025836">
    <property type="entry name" value="Zn_knuckle_CX2CX4HX4C"/>
</dbReference>
<dbReference type="GO" id="GO:0003676">
    <property type="term" value="F:nucleic acid binding"/>
    <property type="evidence" value="ECO:0007669"/>
    <property type="project" value="InterPro"/>
</dbReference>
<protein>
    <submittedName>
        <fullName evidence="4">Uncharacterized protein</fullName>
    </submittedName>
</protein>
<evidence type="ECO:0000259" key="3">
    <source>
        <dbReference type="Pfam" id="PF14392"/>
    </source>
</evidence>